<protein>
    <submittedName>
        <fullName evidence="9">DoxX family protein</fullName>
    </submittedName>
    <submittedName>
        <fullName evidence="8">Putative oxidoreductase</fullName>
    </submittedName>
</protein>
<evidence type="ECO:0000313" key="9">
    <source>
        <dbReference type="EMBL" id="QCP10407.1"/>
    </source>
</evidence>
<keyword evidence="5 7" id="KW-1133">Transmembrane helix</keyword>
<dbReference type="PANTHER" id="PTHR33452">
    <property type="entry name" value="OXIDOREDUCTASE CATD-RELATED"/>
    <property type="match status" value="1"/>
</dbReference>
<reference evidence="9 10" key="1">
    <citation type="submission" date="2019-05" db="EMBL/GenBank/DDBJ databases">
        <title>Draft Genome Sequences of Six Type Strains of the Genus Massilia.</title>
        <authorList>
            <person name="Miess H."/>
            <person name="Frediansyhah A."/>
            <person name="Gross H."/>
        </authorList>
    </citation>
    <scope>NUCLEOTIDE SEQUENCE [LARGE SCALE GENOMIC DNA]</scope>
    <source>
        <strain evidence="9 10">DSMZ 26121</strain>
    </source>
</reference>
<evidence type="ECO:0000313" key="8">
    <source>
        <dbReference type="EMBL" id="MBB3221221.1"/>
    </source>
</evidence>
<comment type="similarity">
    <text evidence="2">Belongs to the DoxX family.</text>
</comment>
<feature type="transmembrane region" description="Helical" evidence="7">
    <location>
        <begin position="70"/>
        <end position="89"/>
    </location>
</feature>
<evidence type="ECO:0000313" key="10">
    <source>
        <dbReference type="Proteomes" id="UP000298763"/>
    </source>
</evidence>
<evidence type="ECO:0000256" key="6">
    <source>
        <dbReference type="ARBA" id="ARBA00023136"/>
    </source>
</evidence>
<gene>
    <name evidence="9" type="ORF">FCL38_08155</name>
    <name evidence="8" type="ORF">FHS02_002028</name>
</gene>
<comment type="subcellular location">
    <subcellularLocation>
        <location evidence="1">Cell membrane</location>
        <topology evidence="1">Multi-pass membrane protein</topology>
    </subcellularLocation>
</comment>
<evidence type="ECO:0000256" key="1">
    <source>
        <dbReference type="ARBA" id="ARBA00004651"/>
    </source>
</evidence>
<dbReference type="Proteomes" id="UP000298763">
    <property type="component" value="Chromosome"/>
</dbReference>
<sequence length="131" mass="13301">MNHAIPAIGRLLLAIIFIISGLMKLAAPDDTAAAIASVGLPFARAGLVLAIAVTLGGGLMLAAGYRTRTAAAGLAVFTLVAGLLFHGQIGEREQMIHLLKNLALAGGLLQVMAFGAGAWSIDGRMARAGGR</sequence>
<dbReference type="Proteomes" id="UP000584325">
    <property type="component" value="Unassembled WGS sequence"/>
</dbReference>
<proteinExistence type="inferred from homology"/>
<feature type="transmembrane region" description="Helical" evidence="7">
    <location>
        <begin position="42"/>
        <end position="63"/>
    </location>
</feature>
<evidence type="ECO:0000256" key="7">
    <source>
        <dbReference type="SAM" id="Phobius"/>
    </source>
</evidence>
<keyword evidence="4 7" id="KW-0812">Transmembrane</keyword>
<dbReference type="AlphaFoldDB" id="A0A4P8HL89"/>
<dbReference type="EMBL" id="JACHXS010000003">
    <property type="protein sequence ID" value="MBB3221221.1"/>
    <property type="molecule type" value="Genomic_DNA"/>
</dbReference>
<dbReference type="InterPro" id="IPR051907">
    <property type="entry name" value="DoxX-like_oxidoreductase"/>
</dbReference>
<organism evidence="8 11">
    <name type="scientific">Pseudoduganella umbonata</name>
    <dbReference type="NCBI Taxonomy" id="864828"/>
    <lineage>
        <taxon>Bacteria</taxon>
        <taxon>Pseudomonadati</taxon>
        <taxon>Pseudomonadota</taxon>
        <taxon>Betaproteobacteria</taxon>
        <taxon>Burkholderiales</taxon>
        <taxon>Oxalobacteraceae</taxon>
        <taxon>Telluria group</taxon>
        <taxon>Pseudoduganella</taxon>
    </lineage>
</organism>
<name>A0A4P8HL89_9BURK</name>
<dbReference type="InterPro" id="IPR032808">
    <property type="entry name" value="DoxX"/>
</dbReference>
<keyword evidence="6 7" id="KW-0472">Membrane</keyword>
<dbReference type="Pfam" id="PF07681">
    <property type="entry name" value="DoxX"/>
    <property type="match status" value="1"/>
</dbReference>
<keyword evidence="10" id="KW-1185">Reference proteome</keyword>
<keyword evidence="3" id="KW-1003">Cell membrane</keyword>
<feature type="transmembrane region" description="Helical" evidence="7">
    <location>
        <begin position="101"/>
        <end position="121"/>
    </location>
</feature>
<evidence type="ECO:0000313" key="11">
    <source>
        <dbReference type="Proteomes" id="UP000584325"/>
    </source>
</evidence>
<dbReference type="RefSeq" id="WP_137313291.1">
    <property type="nucleotide sequence ID" value="NZ_CP040017.1"/>
</dbReference>
<dbReference type="PANTHER" id="PTHR33452:SF1">
    <property type="entry name" value="INNER MEMBRANE PROTEIN YPHA-RELATED"/>
    <property type="match status" value="1"/>
</dbReference>
<evidence type="ECO:0000256" key="2">
    <source>
        <dbReference type="ARBA" id="ARBA00006679"/>
    </source>
</evidence>
<evidence type="ECO:0000256" key="4">
    <source>
        <dbReference type="ARBA" id="ARBA00022692"/>
    </source>
</evidence>
<dbReference type="GO" id="GO:0005886">
    <property type="term" value="C:plasma membrane"/>
    <property type="evidence" value="ECO:0007669"/>
    <property type="project" value="UniProtKB-SubCell"/>
</dbReference>
<evidence type="ECO:0000256" key="5">
    <source>
        <dbReference type="ARBA" id="ARBA00022989"/>
    </source>
</evidence>
<accession>A0A4P8HL89</accession>
<reference evidence="8 11" key="2">
    <citation type="submission" date="2020-08" db="EMBL/GenBank/DDBJ databases">
        <title>Genomic Encyclopedia of Type Strains, Phase III (KMG-III): the genomes of soil and plant-associated and newly described type strains.</title>
        <authorList>
            <person name="Whitman W."/>
        </authorList>
    </citation>
    <scope>NUCLEOTIDE SEQUENCE [LARGE SCALE GENOMIC DNA]</scope>
    <source>
        <strain evidence="8 11">CECT 7753</strain>
    </source>
</reference>
<dbReference type="EMBL" id="CP040017">
    <property type="protein sequence ID" value="QCP10407.1"/>
    <property type="molecule type" value="Genomic_DNA"/>
</dbReference>
<evidence type="ECO:0000256" key="3">
    <source>
        <dbReference type="ARBA" id="ARBA00022475"/>
    </source>
</evidence>